<dbReference type="HAMAP" id="MF_01428">
    <property type="entry name" value="Glu_Q_tRNA_synth"/>
    <property type="match status" value="1"/>
</dbReference>
<feature type="short sequence motif" description="'KMSKS' region" evidence="7">
    <location>
        <begin position="248"/>
        <end position="252"/>
    </location>
</feature>
<keyword evidence="8" id="KW-0648">Protein biosynthesis</keyword>
<keyword evidence="3 7" id="KW-0547">Nucleotide-binding</keyword>
<evidence type="ECO:0000256" key="5">
    <source>
        <dbReference type="ARBA" id="ARBA00022840"/>
    </source>
</evidence>
<feature type="binding site" evidence="7">
    <location>
        <begin position="5"/>
        <end position="9"/>
    </location>
    <ligand>
        <name>L-glutamate</name>
        <dbReference type="ChEBI" id="CHEBI:29985"/>
    </ligand>
</feature>
<dbReference type="InterPro" id="IPR014729">
    <property type="entry name" value="Rossmann-like_a/b/a_fold"/>
</dbReference>
<dbReference type="Pfam" id="PF00749">
    <property type="entry name" value="tRNA-synt_1c"/>
    <property type="match status" value="1"/>
</dbReference>
<dbReference type="RefSeq" id="WP_376846452.1">
    <property type="nucleotide sequence ID" value="NZ_JBHSFW010000007.1"/>
</dbReference>
<evidence type="ECO:0000313" key="10">
    <source>
        <dbReference type="EMBL" id="MFC4619359.1"/>
    </source>
</evidence>
<dbReference type="SUPFAM" id="SSF52374">
    <property type="entry name" value="Nucleotidylyl transferase"/>
    <property type="match status" value="1"/>
</dbReference>
<dbReference type="InterPro" id="IPR022380">
    <property type="entry name" value="Glu-Q_tRNA(Asp)_Synthase"/>
</dbReference>
<feature type="binding site" evidence="7">
    <location>
        <position position="210"/>
    </location>
    <ligand>
        <name>L-glutamate</name>
        <dbReference type="ChEBI" id="CHEBI:29985"/>
    </ligand>
</feature>
<evidence type="ECO:0000313" key="11">
    <source>
        <dbReference type="Proteomes" id="UP001596022"/>
    </source>
</evidence>
<keyword evidence="5 7" id="KW-0067">ATP-binding</keyword>
<dbReference type="Proteomes" id="UP001596022">
    <property type="component" value="Unassembled WGS sequence"/>
</dbReference>
<evidence type="ECO:0000259" key="9">
    <source>
        <dbReference type="Pfam" id="PF00749"/>
    </source>
</evidence>
<dbReference type="EMBL" id="JBHSFW010000007">
    <property type="protein sequence ID" value="MFC4619359.1"/>
    <property type="molecule type" value="Genomic_DNA"/>
</dbReference>
<feature type="short sequence motif" description="'HIGH' region" evidence="7">
    <location>
        <begin position="8"/>
        <end position="18"/>
    </location>
</feature>
<dbReference type="NCBIfam" id="TIGR03838">
    <property type="entry name" value="queuosine_YadB"/>
    <property type="match status" value="1"/>
</dbReference>
<protein>
    <recommendedName>
        <fullName evidence="7">Glutamyl-Q tRNA(Asp) synthetase</fullName>
        <shortName evidence="7">Glu-Q-RSs</shortName>
        <ecNumber evidence="7">6.1.1.-</ecNumber>
    </recommendedName>
</protein>
<feature type="domain" description="Glutamyl/glutaminyl-tRNA synthetase class Ib catalytic" evidence="9">
    <location>
        <begin position="2"/>
        <end position="316"/>
    </location>
</feature>
<dbReference type="PROSITE" id="PS00178">
    <property type="entry name" value="AA_TRNA_LIGASE_I"/>
    <property type="match status" value="1"/>
</dbReference>
<feature type="binding site" evidence="7">
    <location>
        <position position="251"/>
    </location>
    <ligand>
        <name>ATP</name>
        <dbReference type="ChEBI" id="CHEBI:30616"/>
    </ligand>
</feature>
<keyword evidence="11" id="KW-1185">Reference proteome</keyword>
<accession>A0ABV9GP60</accession>
<evidence type="ECO:0000256" key="2">
    <source>
        <dbReference type="ARBA" id="ARBA00022723"/>
    </source>
</evidence>
<feature type="binding site" evidence="7">
    <location>
        <position position="107"/>
    </location>
    <ligand>
        <name>Zn(2+)</name>
        <dbReference type="ChEBI" id="CHEBI:29105"/>
    </ligand>
</feature>
<proteinExistence type="inferred from homology"/>
<reference evidence="11" key="1">
    <citation type="journal article" date="2019" name="Int. J. Syst. Evol. Microbiol.">
        <title>The Global Catalogue of Microorganisms (GCM) 10K type strain sequencing project: providing services to taxonomists for standard genome sequencing and annotation.</title>
        <authorList>
            <consortium name="The Broad Institute Genomics Platform"/>
            <consortium name="The Broad Institute Genome Sequencing Center for Infectious Disease"/>
            <person name="Wu L."/>
            <person name="Ma J."/>
        </authorList>
    </citation>
    <scope>NUCLEOTIDE SEQUENCE [LARGE SCALE GENOMIC DNA]</scope>
    <source>
        <strain evidence="11">CGMCC 1.16306</strain>
    </source>
</reference>
<dbReference type="NCBIfam" id="NF004315">
    <property type="entry name" value="PRK05710.1-4"/>
    <property type="match status" value="1"/>
</dbReference>
<dbReference type="PANTHER" id="PTHR43311:SF1">
    <property type="entry name" value="GLUTAMYL-Q TRNA(ASP) SYNTHETASE"/>
    <property type="match status" value="1"/>
</dbReference>
<sequence length="321" mass="35759">MMRGRYAPTPSGPLHIGNVGTALLAWLQVRSAGGTFILRMEDLDAPRSKKEYADQILADLKWLGIDWDEGPEVGGPFAPYGQSARYDKYSKAFDQLQEDGWLYPCFCSRKDLRQIASAPHGRQSEGAVYPGICRHLSAEERKEKAKAKPPAYRFAVPDTELTFVDGVMGRQTFPAGFGGDFVVKRADAIFSYQLAVVVDDALMKITDVLRGADLLDSTPRQIFLYEALGYPIPRFAHVPLFYGPDGHRLSKRHGERVTIPALRDEGVKPEVIVGVLAYLYRLIDQPEPVKASELVQTFDLASITKQPVVLDDQMLKLFKLG</sequence>
<evidence type="ECO:0000256" key="3">
    <source>
        <dbReference type="ARBA" id="ARBA00022741"/>
    </source>
</evidence>
<evidence type="ECO:0000256" key="7">
    <source>
        <dbReference type="HAMAP-Rule" id="MF_01428"/>
    </source>
</evidence>
<comment type="similarity">
    <text evidence="7">Belongs to the class-I aminoacyl-tRNA synthetase family. GluQ subfamily.</text>
</comment>
<keyword evidence="4 7" id="KW-0862">Zinc</keyword>
<dbReference type="InterPro" id="IPR049940">
    <property type="entry name" value="GluQ/Sye"/>
</dbReference>
<organism evidence="10 11">
    <name type="scientific">Camelliibacillus cellulosilyticus</name>
    <dbReference type="NCBI Taxonomy" id="2174486"/>
    <lineage>
        <taxon>Bacteria</taxon>
        <taxon>Bacillati</taxon>
        <taxon>Bacillota</taxon>
        <taxon>Bacilli</taxon>
        <taxon>Bacillales</taxon>
        <taxon>Sporolactobacillaceae</taxon>
        <taxon>Camelliibacillus</taxon>
    </lineage>
</organism>
<keyword evidence="2 7" id="KW-0479">Metal-binding</keyword>
<dbReference type="NCBIfam" id="NF004314">
    <property type="entry name" value="PRK05710.1-3"/>
    <property type="match status" value="1"/>
</dbReference>
<evidence type="ECO:0000256" key="8">
    <source>
        <dbReference type="RuleBase" id="RU363037"/>
    </source>
</evidence>
<keyword evidence="6 7" id="KW-0030">Aminoacyl-tRNA synthetase</keyword>
<dbReference type="InterPro" id="IPR000924">
    <property type="entry name" value="Glu/Gln-tRNA-synth"/>
</dbReference>
<feature type="binding site" evidence="7">
    <location>
        <position position="41"/>
    </location>
    <ligand>
        <name>L-glutamate</name>
        <dbReference type="ChEBI" id="CHEBI:29985"/>
    </ligand>
</feature>
<dbReference type="InterPro" id="IPR020058">
    <property type="entry name" value="Glu/Gln-tRNA-synth_Ib_cat-dom"/>
</dbReference>
<name>A0ABV9GP60_9BACL</name>
<dbReference type="InterPro" id="IPR001412">
    <property type="entry name" value="aa-tRNA-synth_I_CS"/>
</dbReference>
<dbReference type="PRINTS" id="PR00987">
    <property type="entry name" value="TRNASYNTHGLU"/>
</dbReference>
<gene>
    <name evidence="10" type="primary">gluQRS</name>
    <name evidence="7" type="synonym">gluQ</name>
    <name evidence="10" type="ORF">ACFO4N_11605</name>
</gene>
<dbReference type="Gene3D" id="3.40.50.620">
    <property type="entry name" value="HUPs"/>
    <property type="match status" value="1"/>
</dbReference>
<feature type="binding site" evidence="7">
    <location>
        <position position="192"/>
    </location>
    <ligand>
        <name>L-glutamate</name>
        <dbReference type="ChEBI" id="CHEBI:29985"/>
    </ligand>
</feature>
<comment type="cofactor">
    <cofactor evidence="7">
        <name>Zn(2+)</name>
        <dbReference type="ChEBI" id="CHEBI:29105"/>
    </cofactor>
    <text evidence="7">Binds 1 zinc ion per subunit.</text>
</comment>
<dbReference type="PANTHER" id="PTHR43311">
    <property type="entry name" value="GLUTAMATE--TRNA LIGASE"/>
    <property type="match status" value="1"/>
</dbReference>
<evidence type="ECO:0000256" key="1">
    <source>
        <dbReference type="ARBA" id="ARBA00022598"/>
    </source>
</evidence>
<keyword evidence="1 7" id="KW-0436">Ligase</keyword>
<evidence type="ECO:0000256" key="4">
    <source>
        <dbReference type="ARBA" id="ARBA00022833"/>
    </source>
</evidence>
<evidence type="ECO:0000256" key="6">
    <source>
        <dbReference type="ARBA" id="ARBA00023146"/>
    </source>
</evidence>
<feature type="binding site" evidence="7">
    <location>
        <position position="129"/>
    </location>
    <ligand>
        <name>Zn(2+)</name>
        <dbReference type="ChEBI" id="CHEBI:29105"/>
    </ligand>
</feature>
<feature type="binding site" evidence="7">
    <location>
        <position position="133"/>
    </location>
    <ligand>
        <name>Zn(2+)</name>
        <dbReference type="ChEBI" id="CHEBI:29105"/>
    </ligand>
</feature>
<feature type="binding site" evidence="7">
    <location>
        <position position="105"/>
    </location>
    <ligand>
        <name>Zn(2+)</name>
        <dbReference type="ChEBI" id="CHEBI:29105"/>
    </ligand>
</feature>
<comment type="function">
    <text evidence="7">Catalyzes the tRNA-independent activation of glutamate in presence of ATP and the subsequent transfer of glutamate onto a tRNA(Asp). Glutamate is transferred on the 2-amino-5-(4,5-dihydroxy-2-cyclopenten-1-yl) moiety of the queuosine in the wobble position of the QUC anticodon.</text>
</comment>
<dbReference type="EC" id="6.1.1.-" evidence="7"/>
<dbReference type="GO" id="GO:0016874">
    <property type="term" value="F:ligase activity"/>
    <property type="evidence" value="ECO:0007669"/>
    <property type="project" value="UniProtKB-KW"/>
</dbReference>
<comment type="caution">
    <text evidence="10">The sequence shown here is derived from an EMBL/GenBank/DDBJ whole genome shotgun (WGS) entry which is preliminary data.</text>
</comment>